<dbReference type="EMBL" id="CAKOFQ010011123">
    <property type="protein sequence ID" value="CAH2020509.1"/>
    <property type="molecule type" value="Genomic_DNA"/>
</dbReference>
<reference evidence="1" key="1">
    <citation type="submission" date="2022-03" db="EMBL/GenBank/DDBJ databases">
        <authorList>
            <person name="Sayadi A."/>
        </authorList>
    </citation>
    <scope>NUCLEOTIDE SEQUENCE</scope>
</reference>
<evidence type="ECO:0000313" key="2">
    <source>
        <dbReference type="Proteomes" id="UP001152888"/>
    </source>
</evidence>
<protein>
    <submittedName>
        <fullName evidence="1">Uncharacterized protein</fullName>
    </submittedName>
</protein>
<sequence length="118" mass="14104">RTRKIDELEQTSKLDQLRVYGIPECSSDLLERKLHNIFKNNLGIQTSIASLVYFNKKKLKGIKMIVTEELVKNRFHHRVHSIIKQMNPIEFQLSSRWWSVGFRYWGRWFIVSIGEISR</sequence>
<keyword evidence="2" id="KW-1185">Reference proteome</keyword>
<feature type="non-terminal residue" evidence="1">
    <location>
        <position position="118"/>
    </location>
</feature>
<dbReference type="OrthoDB" id="10066957at2759"/>
<evidence type="ECO:0000313" key="1">
    <source>
        <dbReference type="EMBL" id="CAH2020509.1"/>
    </source>
</evidence>
<name>A0A9P0VU28_ACAOB</name>
<organism evidence="1 2">
    <name type="scientific">Acanthoscelides obtectus</name>
    <name type="common">Bean weevil</name>
    <name type="synonym">Bruchus obtectus</name>
    <dbReference type="NCBI Taxonomy" id="200917"/>
    <lineage>
        <taxon>Eukaryota</taxon>
        <taxon>Metazoa</taxon>
        <taxon>Ecdysozoa</taxon>
        <taxon>Arthropoda</taxon>
        <taxon>Hexapoda</taxon>
        <taxon>Insecta</taxon>
        <taxon>Pterygota</taxon>
        <taxon>Neoptera</taxon>
        <taxon>Endopterygota</taxon>
        <taxon>Coleoptera</taxon>
        <taxon>Polyphaga</taxon>
        <taxon>Cucujiformia</taxon>
        <taxon>Chrysomeloidea</taxon>
        <taxon>Chrysomelidae</taxon>
        <taxon>Bruchinae</taxon>
        <taxon>Bruchini</taxon>
        <taxon>Acanthoscelides</taxon>
    </lineage>
</organism>
<proteinExistence type="predicted"/>
<gene>
    <name evidence="1" type="ORF">ACAOBT_LOCUS37898</name>
</gene>
<accession>A0A9P0VU28</accession>
<dbReference type="AlphaFoldDB" id="A0A9P0VU28"/>
<comment type="caution">
    <text evidence="1">The sequence shown here is derived from an EMBL/GenBank/DDBJ whole genome shotgun (WGS) entry which is preliminary data.</text>
</comment>
<dbReference type="Proteomes" id="UP001152888">
    <property type="component" value="Unassembled WGS sequence"/>
</dbReference>